<dbReference type="SUPFAM" id="SSF109709">
    <property type="entry name" value="KorB DNA-binding domain-like"/>
    <property type="match status" value="1"/>
</dbReference>
<comment type="caution">
    <text evidence="3">The sequence shown here is derived from an EMBL/GenBank/DDBJ whole genome shotgun (WGS) entry which is preliminary data.</text>
</comment>
<feature type="compositionally biased region" description="Basic and acidic residues" evidence="1">
    <location>
        <begin position="1"/>
        <end position="14"/>
    </location>
</feature>
<dbReference type="Gene3D" id="1.10.10.2830">
    <property type="match status" value="1"/>
</dbReference>
<organism evidence="3 4">
    <name type="scientific">Halovenus carboxidivorans</name>
    <dbReference type="NCBI Taxonomy" id="2692199"/>
    <lineage>
        <taxon>Archaea</taxon>
        <taxon>Methanobacteriati</taxon>
        <taxon>Methanobacteriota</taxon>
        <taxon>Stenosarchaea group</taxon>
        <taxon>Halobacteria</taxon>
        <taxon>Halobacteriales</taxon>
        <taxon>Haloarculaceae</taxon>
        <taxon>Halovenus</taxon>
    </lineage>
</organism>
<dbReference type="OrthoDB" id="169823at2157"/>
<evidence type="ECO:0000313" key="3">
    <source>
        <dbReference type="EMBL" id="MXR52886.1"/>
    </source>
</evidence>
<proteinExistence type="predicted"/>
<evidence type="ECO:0000256" key="1">
    <source>
        <dbReference type="SAM" id="MobiDB-lite"/>
    </source>
</evidence>
<dbReference type="Proteomes" id="UP000466535">
    <property type="component" value="Unassembled WGS sequence"/>
</dbReference>
<dbReference type="EMBL" id="WUUT01000006">
    <property type="protein sequence ID" value="MXR52886.1"/>
    <property type="molecule type" value="Genomic_DNA"/>
</dbReference>
<accession>A0A6B0T9G5</accession>
<dbReference type="InterPro" id="IPR055543">
    <property type="entry name" value="DUF7119"/>
</dbReference>
<keyword evidence="4" id="KW-1185">Reference proteome</keyword>
<dbReference type="RefSeq" id="WP_159765015.1">
    <property type="nucleotide sequence ID" value="NZ_WUUT01000006.1"/>
</dbReference>
<evidence type="ECO:0000259" key="2">
    <source>
        <dbReference type="Pfam" id="PF23433"/>
    </source>
</evidence>
<name>A0A6B0T9G5_9EURY</name>
<gene>
    <name evidence="3" type="ORF">GRX03_14900</name>
</gene>
<protein>
    <recommendedName>
        <fullName evidence="2">DUF7119 domain-containing protein</fullName>
    </recommendedName>
</protein>
<evidence type="ECO:0000313" key="4">
    <source>
        <dbReference type="Proteomes" id="UP000466535"/>
    </source>
</evidence>
<reference evidence="3 4" key="1">
    <citation type="submission" date="2019-12" db="EMBL/GenBank/DDBJ databases">
        <title>Isolation and characterization of three novel carbon monoxide-oxidizing members of Halobacteria from salione crusts and soils.</title>
        <authorList>
            <person name="Myers M.R."/>
            <person name="King G.M."/>
        </authorList>
    </citation>
    <scope>NUCLEOTIDE SEQUENCE [LARGE SCALE GENOMIC DNA]</scope>
    <source>
        <strain evidence="3 4">WSH3</strain>
    </source>
</reference>
<dbReference type="Pfam" id="PF23433">
    <property type="entry name" value="DUF7119"/>
    <property type="match status" value="1"/>
</dbReference>
<sequence>MTDDGSREFFKTDRQSPVGKPVIRGDPSITGQDSEEAVQFDPNDPESLALAAETVAAFASNTAGADDNVFMLRGAAACAALVRGEGSYKAAAERAGDDVTVSFIRKWSRVHDLPQSIRRQVARGRIAPTAAKHIARVSGAARLHLAWAVLDHDLTVREVRSIASEVNDGTDIADALASRGITLGELTVTLDRDVYGELRRRSSIEDVPPGEIVTDALLAQFRERRE</sequence>
<feature type="domain" description="DUF7119" evidence="2">
    <location>
        <begin position="41"/>
        <end position="181"/>
    </location>
</feature>
<dbReference type="AlphaFoldDB" id="A0A6B0T9G5"/>
<feature type="region of interest" description="Disordered" evidence="1">
    <location>
        <begin position="1"/>
        <end position="39"/>
    </location>
</feature>